<name>A0A6N7LNF8_SINTE</name>
<dbReference type="SUPFAM" id="SSF141099">
    <property type="entry name" value="Atu1913-like"/>
    <property type="match status" value="1"/>
</dbReference>
<dbReference type="EMBL" id="WITC01000118">
    <property type="protein sequence ID" value="MQX18214.1"/>
    <property type="molecule type" value="Genomic_DNA"/>
</dbReference>
<dbReference type="InterPro" id="IPR036488">
    <property type="entry name" value="DUF1883-like_sf"/>
</dbReference>
<reference evidence="2 3" key="1">
    <citation type="journal article" date="2013" name="Genome Biol.">
        <title>Comparative genomics of the core and accessory genomes of 48 Sinorhizobium strains comprising five genospecies.</title>
        <authorList>
            <person name="Sugawara M."/>
            <person name="Epstein B."/>
            <person name="Badgley B.D."/>
            <person name="Unno T."/>
            <person name="Xu L."/>
            <person name="Reese J."/>
            <person name="Gyaneshwar P."/>
            <person name="Denny R."/>
            <person name="Mudge J."/>
            <person name="Bharti A.K."/>
            <person name="Farmer A.D."/>
            <person name="May G.D."/>
            <person name="Woodward J.E."/>
            <person name="Medigue C."/>
            <person name="Vallenet D."/>
            <person name="Lajus A."/>
            <person name="Rouy Z."/>
            <person name="Martinez-Vaz B."/>
            <person name="Tiffin P."/>
            <person name="Young N.D."/>
            <person name="Sadowsky M.J."/>
        </authorList>
    </citation>
    <scope>NUCLEOTIDE SEQUENCE [LARGE SCALE GENOMIC DNA]</scope>
    <source>
        <strain evidence="2 3">USDA4894</strain>
    </source>
</reference>
<evidence type="ECO:0000259" key="1">
    <source>
        <dbReference type="Pfam" id="PF08980"/>
    </source>
</evidence>
<comment type="caution">
    <text evidence="2">The sequence shown here is derived from an EMBL/GenBank/DDBJ whole genome shotgun (WGS) entry which is preliminary data.</text>
</comment>
<organism evidence="2 3">
    <name type="scientific">Sinorhizobium terangae</name>
    <dbReference type="NCBI Taxonomy" id="110322"/>
    <lineage>
        <taxon>Bacteria</taxon>
        <taxon>Pseudomonadati</taxon>
        <taxon>Pseudomonadota</taxon>
        <taxon>Alphaproteobacteria</taxon>
        <taxon>Hyphomicrobiales</taxon>
        <taxon>Rhizobiaceae</taxon>
        <taxon>Sinorhizobium/Ensifer group</taxon>
        <taxon>Sinorhizobium</taxon>
    </lineage>
</organism>
<dbReference type="Gene3D" id="4.10.1210.10">
    <property type="entry name" value="Atu1913-like"/>
    <property type="match status" value="1"/>
</dbReference>
<gene>
    <name evidence="2" type="ORF">GHK62_26860</name>
</gene>
<accession>A0A6N7LNF8</accession>
<evidence type="ECO:0000313" key="2">
    <source>
        <dbReference type="EMBL" id="MQX18214.1"/>
    </source>
</evidence>
<protein>
    <submittedName>
        <fullName evidence="2">DUF1883 domain-containing protein</fullName>
    </submittedName>
</protein>
<dbReference type="OrthoDB" id="370892at2"/>
<sequence length="103" mass="11708">MTKRALNYTHYDLKEQRAGTTIEVTLSAVANVRLMTADNFTRYRETLKHQFLGGVARKSPLRMMIPETAHWHLVIDMEGHHGLAQSSVRLVEAAGQPRFQSMS</sequence>
<dbReference type="InterPro" id="IPR015073">
    <property type="entry name" value="DUF1883"/>
</dbReference>
<dbReference type="Pfam" id="PF08980">
    <property type="entry name" value="DUF1883"/>
    <property type="match status" value="1"/>
</dbReference>
<keyword evidence="3" id="KW-1185">Reference proteome</keyword>
<dbReference type="AlphaFoldDB" id="A0A6N7LNF8"/>
<proteinExistence type="predicted"/>
<evidence type="ECO:0000313" key="3">
    <source>
        <dbReference type="Proteomes" id="UP000439983"/>
    </source>
</evidence>
<feature type="domain" description="DUF1883" evidence="1">
    <location>
        <begin position="7"/>
        <end position="92"/>
    </location>
</feature>
<dbReference type="Proteomes" id="UP000439983">
    <property type="component" value="Unassembled WGS sequence"/>
</dbReference>
<dbReference type="RefSeq" id="WP_153442040.1">
    <property type="nucleotide sequence ID" value="NZ_CP121659.1"/>
</dbReference>